<dbReference type="InterPro" id="IPR018771">
    <property type="entry name" value="PocR_dom"/>
</dbReference>
<keyword evidence="6" id="KW-1185">Reference proteome</keyword>
<dbReference type="SUPFAM" id="SSF55874">
    <property type="entry name" value="ATPase domain of HSP90 chaperone/DNA topoisomerase II/histidine kinase"/>
    <property type="match status" value="1"/>
</dbReference>
<dbReference type="InterPro" id="IPR014710">
    <property type="entry name" value="RmlC-like_jellyroll"/>
</dbReference>
<dbReference type="AlphaFoldDB" id="A0A410QEP4"/>
<organism evidence="5 6">
    <name type="scientific">Acidilutibacter cellobiosedens</name>
    <dbReference type="NCBI Taxonomy" id="2507161"/>
    <lineage>
        <taxon>Bacteria</taxon>
        <taxon>Bacillati</taxon>
        <taxon>Bacillota</taxon>
        <taxon>Tissierellia</taxon>
        <taxon>Tissierellales</taxon>
        <taxon>Acidilutibacteraceae</taxon>
        <taxon>Acidilutibacter</taxon>
    </lineage>
</organism>
<reference evidence="6" key="1">
    <citation type="submission" date="2019-01" db="EMBL/GenBank/DDBJ databases">
        <title>Draft genomes of a novel of Sporanaerobacter strains.</title>
        <authorList>
            <person name="Ma S."/>
        </authorList>
    </citation>
    <scope>NUCLEOTIDE SEQUENCE [LARGE SCALE GENOMIC DNA]</scope>
    <source>
        <strain evidence="6">NJN-17</strain>
    </source>
</reference>
<evidence type="ECO:0000259" key="1">
    <source>
        <dbReference type="Pfam" id="PF02518"/>
    </source>
</evidence>
<feature type="domain" description="PocR" evidence="4">
    <location>
        <begin position="135"/>
        <end position="246"/>
    </location>
</feature>
<gene>
    <name evidence="5" type="ORF">EQM13_13235</name>
</gene>
<dbReference type="GO" id="GO:0016020">
    <property type="term" value="C:membrane"/>
    <property type="evidence" value="ECO:0007669"/>
    <property type="project" value="InterPro"/>
</dbReference>
<dbReference type="Gene3D" id="2.60.120.10">
    <property type="entry name" value="Jelly Rolls"/>
    <property type="match status" value="1"/>
</dbReference>
<name>A0A410QEP4_9FIRM</name>
<dbReference type="InterPro" id="IPR011051">
    <property type="entry name" value="RmlC_Cupin_sf"/>
</dbReference>
<sequence length="516" mass="59146">MQGNIQSFEWGQVEWIYEPDFNRSLNTMSIGITTIFPNRRQNKHMHYGNEQVIYVLSGEGFQTIGDKTGKMKPGDIYHMDAGIIHETINLGDEPIRQLLVCIPVHYEQNVQIGNKGLALAKEMGKIDSQVKINNEINYIYEAIVNPLKIPVTIFDMNGNIIIQGRNYSEFCKHKCLIDQDVNNCPMYKIKDEYGPPHYADLSAFICPYGLTIFDIPIIFNNRAIGIIKGGHIRTSKDYNIKRVTSSHTLEELIPVVPKGTQNAVMQQFKKLSKTIENHYILKDAEIELGKKEDIIQDIVKNETILEESLKSTEEKVLNIQISNHFLFNTLNSLAGLAVKGDSLKVYQSIIDLSKLLRYTTGDQNHFVQFEIEMEHLKNYLNIKKLSYGNKLEVNFDISEDINNKNIPFNCLQPIVENSFVHGFKDMKKDMKIEISGRTDRGKIIIRIIDNGAGIDGEHLNELKDKIKANDKYGKISGLMMVYSKLKFLYEDKFEFIIESTPKRGTYVKMVLPEYIS</sequence>
<dbReference type="OrthoDB" id="9809348at2"/>
<dbReference type="SUPFAM" id="SSF51182">
    <property type="entry name" value="RmlC-like cupins"/>
    <property type="match status" value="1"/>
</dbReference>
<evidence type="ECO:0000313" key="6">
    <source>
        <dbReference type="Proteomes" id="UP000287969"/>
    </source>
</evidence>
<dbReference type="Pfam" id="PF07883">
    <property type="entry name" value="Cupin_2"/>
    <property type="match status" value="1"/>
</dbReference>
<accession>A0A410QEP4</accession>
<dbReference type="RefSeq" id="WP_071139964.1">
    <property type="nucleotide sequence ID" value="NZ_CP035282.1"/>
</dbReference>
<feature type="domain" description="Histidine kinase/HSP90-like ATPase" evidence="1">
    <location>
        <begin position="411"/>
        <end position="513"/>
    </location>
</feature>
<proteinExistence type="predicted"/>
<dbReference type="InterPro" id="IPR010559">
    <property type="entry name" value="Sig_transdc_His_kin_internal"/>
</dbReference>
<dbReference type="InterPro" id="IPR036890">
    <property type="entry name" value="HATPase_C_sf"/>
</dbReference>
<dbReference type="Gene3D" id="3.30.565.10">
    <property type="entry name" value="Histidine kinase-like ATPase, C-terminal domain"/>
    <property type="match status" value="1"/>
</dbReference>
<feature type="domain" description="Signal transduction histidine kinase internal region" evidence="2">
    <location>
        <begin position="313"/>
        <end position="391"/>
    </location>
</feature>
<dbReference type="Pfam" id="PF02518">
    <property type="entry name" value="HATPase_c"/>
    <property type="match status" value="1"/>
</dbReference>
<dbReference type="PANTHER" id="PTHR34220">
    <property type="entry name" value="SENSOR HISTIDINE KINASE YPDA"/>
    <property type="match status" value="1"/>
</dbReference>
<dbReference type="Proteomes" id="UP000287969">
    <property type="component" value="Chromosome"/>
</dbReference>
<dbReference type="InterPro" id="IPR050640">
    <property type="entry name" value="Bact_2-comp_sensor_kinase"/>
</dbReference>
<evidence type="ECO:0000259" key="2">
    <source>
        <dbReference type="Pfam" id="PF06580"/>
    </source>
</evidence>
<dbReference type="InterPro" id="IPR003594">
    <property type="entry name" value="HATPase_dom"/>
</dbReference>
<dbReference type="KEGG" id="spoa:EQM13_13235"/>
<evidence type="ECO:0000259" key="4">
    <source>
        <dbReference type="Pfam" id="PF10114"/>
    </source>
</evidence>
<dbReference type="InterPro" id="IPR013096">
    <property type="entry name" value="Cupin_2"/>
</dbReference>
<feature type="domain" description="Cupin type-2" evidence="3">
    <location>
        <begin position="34"/>
        <end position="100"/>
    </location>
</feature>
<dbReference type="Pfam" id="PF10114">
    <property type="entry name" value="PocR"/>
    <property type="match status" value="1"/>
</dbReference>
<dbReference type="PANTHER" id="PTHR34220:SF7">
    <property type="entry name" value="SENSOR HISTIDINE KINASE YPDA"/>
    <property type="match status" value="1"/>
</dbReference>
<dbReference type="EMBL" id="CP035282">
    <property type="protein sequence ID" value="QAT62460.1"/>
    <property type="molecule type" value="Genomic_DNA"/>
</dbReference>
<evidence type="ECO:0000259" key="3">
    <source>
        <dbReference type="Pfam" id="PF07883"/>
    </source>
</evidence>
<dbReference type="Pfam" id="PF06580">
    <property type="entry name" value="His_kinase"/>
    <property type="match status" value="1"/>
</dbReference>
<protein>
    <submittedName>
        <fullName evidence="5">Cupin domain-containing protein</fullName>
    </submittedName>
</protein>
<evidence type="ECO:0000313" key="5">
    <source>
        <dbReference type="EMBL" id="QAT62460.1"/>
    </source>
</evidence>
<dbReference type="GO" id="GO:0000155">
    <property type="term" value="F:phosphorelay sensor kinase activity"/>
    <property type="evidence" value="ECO:0007669"/>
    <property type="project" value="InterPro"/>
</dbReference>